<feature type="domain" description="Receptor ligand binding region" evidence="6">
    <location>
        <begin position="36"/>
        <end position="241"/>
    </location>
</feature>
<evidence type="ECO:0000256" key="2">
    <source>
        <dbReference type="ARBA" id="ARBA00022692"/>
    </source>
</evidence>
<keyword evidence="5" id="KW-0732">Signal</keyword>
<dbReference type="InterPro" id="IPR001828">
    <property type="entry name" value="ANF_lig-bd_rcpt"/>
</dbReference>
<evidence type="ECO:0000256" key="3">
    <source>
        <dbReference type="ARBA" id="ARBA00022989"/>
    </source>
</evidence>
<keyword evidence="7" id="KW-1185">Reference proteome</keyword>
<keyword evidence="3" id="KW-1133">Transmembrane helix</keyword>
<comment type="subcellular location">
    <subcellularLocation>
        <location evidence="1">Membrane</location>
    </subcellularLocation>
</comment>
<dbReference type="RefSeq" id="XP_011502790.1">
    <property type="nucleotide sequence ID" value="XM_011504488.1"/>
</dbReference>
<dbReference type="Proteomes" id="UP000695007">
    <property type="component" value="Unplaced"/>
</dbReference>
<dbReference type="Pfam" id="PF01094">
    <property type="entry name" value="ANF_receptor"/>
    <property type="match status" value="1"/>
</dbReference>
<proteinExistence type="predicted"/>
<reference evidence="8" key="1">
    <citation type="submission" date="2025-08" db="UniProtKB">
        <authorList>
            <consortium name="RefSeq"/>
        </authorList>
    </citation>
    <scope>IDENTIFICATION</scope>
</reference>
<protein>
    <submittedName>
        <fullName evidence="8">Glutamate receptor ionotropic, kainate 3-like</fullName>
    </submittedName>
</protein>
<dbReference type="GeneID" id="105366159"/>
<dbReference type="Gene3D" id="3.40.50.2300">
    <property type="match status" value="2"/>
</dbReference>
<feature type="chain" id="PRO_5042508746" evidence="5">
    <location>
        <begin position="19"/>
        <end position="290"/>
    </location>
</feature>
<evidence type="ECO:0000256" key="1">
    <source>
        <dbReference type="ARBA" id="ARBA00004370"/>
    </source>
</evidence>
<dbReference type="InterPro" id="IPR028082">
    <property type="entry name" value="Peripla_BP_I"/>
</dbReference>
<organism evidence="7 8">
    <name type="scientific">Ceratosolen solmsi marchali</name>
    <dbReference type="NCBI Taxonomy" id="326594"/>
    <lineage>
        <taxon>Eukaryota</taxon>
        <taxon>Metazoa</taxon>
        <taxon>Ecdysozoa</taxon>
        <taxon>Arthropoda</taxon>
        <taxon>Hexapoda</taxon>
        <taxon>Insecta</taxon>
        <taxon>Pterygota</taxon>
        <taxon>Neoptera</taxon>
        <taxon>Endopterygota</taxon>
        <taxon>Hymenoptera</taxon>
        <taxon>Apocrita</taxon>
        <taxon>Proctotrupomorpha</taxon>
        <taxon>Chalcidoidea</taxon>
        <taxon>Agaonidae</taxon>
        <taxon>Agaoninae</taxon>
        <taxon>Ceratosolen</taxon>
    </lineage>
</organism>
<name>A0AAJ6YRA1_9HYME</name>
<gene>
    <name evidence="8" type="primary">LOC105366159</name>
</gene>
<evidence type="ECO:0000259" key="6">
    <source>
        <dbReference type="Pfam" id="PF01094"/>
    </source>
</evidence>
<feature type="signal peptide" evidence="5">
    <location>
        <begin position="1"/>
        <end position="18"/>
    </location>
</feature>
<dbReference type="GO" id="GO:0016020">
    <property type="term" value="C:membrane"/>
    <property type="evidence" value="ECO:0007669"/>
    <property type="project" value="UniProtKB-SubCell"/>
</dbReference>
<evidence type="ECO:0000313" key="7">
    <source>
        <dbReference type="Proteomes" id="UP000695007"/>
    </source>
</evidence>
<keyword evidence="2" id="KW-0812">Transmembrane</keyword>
<dbReference type="SUPFAM" id="SSF53822">
    <property type="entry name" value="Periplasmic binding protein-like I"/>
    <property type="match status" value="1"/>
</dbReference>
<dbReference type="KEGG" id="csol:105366159"/>
<evidence type="ECO:0000313" key="8">
    <source>
        <dbReference type="RefSeq" id="XP_011502790.1"/>
    </source>
</evidence>
<keyword evidence="4" id="KW-0472">Membrane</keyword>
<dbReference type="AlphaFoldDB" id="A0AAJ6YRA1"/>
<accession>A0AAJ6YRA1</accession>
<evidence type="ECO:0000256" key="5">
    <source>
        <dbReference type="SAM" id="SignalP"/>
    </source>
</evidence>
<evidence type="ECO:0000256" key="4">
    <source>
        <dbReference type="ARBA" id="ARBA00023136"/>
    </source>
</evidence>
<sequence>MVIIWLYVLQLFTLPCFSMWVPIGSMLKVDNFTQAALLSSIKNINLSYNRNDILRINISIVHYQDSSDILEISNKACILFEKGVSAIFGYLDRAISKHVQSMCDAMEIPYITVQWDPYQERGRSINLYPYADALAKIYYLIIKDMKWKSFILLYDSTNSLIRLKLTLKKLNTINYPIVFYRIINETNYRYVLKDIKDSGEKNIVIDCSYDILENLLYQALQVGIISDKYNLFITSLEELKSNSDQKYTPEEQQCEECFKSTKSRDSTWRYILWISLVISVNHLGNNLSTS</sequence>